<feature type="compositionally biased region" description="Low complexity" evidence="1">
    <location>
        <begin position="24"/>
        <end position="34"/>
    </location>
</feature>
<evidence type="ECO:0000256" key="1">
    <source>
        <dbReference type="SAM" id="MobiDB-lite"/>
    </source>
</evidence>
<sequence>MVVAQVQHAGEPRKPRDRRRERPVQLVGGQVQAGQRHEPPNPGRNLAGQQVVREVEGGELLQRRDGDRDQAGEAVVGQRERLELGKQGELGGEVPRERGVRELHGGHPPPAAVGARDPRPAAGVGVRVPPRPQRAAGIVGHRELERQQRQAVRVQRRRGRSQRRQHQHRRRRRRHPRNRHCDGNGRFTKLQDCHCLGPR</sequence>
<name>A0A0A9FVD6_ARUDO</name>
<proteinExistence type="predicted"/>
<feature type="region of interest" description="Disordered" evidence="1">
    <location>
        <begin position="1"/>
        <end position="185"/>
    </location>
</feature>
<accession>A0A0A9FVD6</accession>
<dbReference type="EMBL" id="GBRH01181674">
    <property type="protein sequence ID" value="JAE16222.1"/>
    <property type="molecule type" value="Transcribed_RNA"/>
</dbReference>
<reference evidence="2" key="1">
    <citation type="submission" date="2014-09" db="EMBL/GenBank/DDBJ databases">
        <authorList>
            <person name="Magalhaes I.L.F."/>
            <person name="Oliveira U."/>
            <person name="Santos F.R."/>
            <person name="Vidigal T.H.D.A."/>
            <person name="Brescovit A.D."/>
            <person name="Santos A.J."/>
        </authorList>
    </citation>
    <scope>NUCLEOTIDE SEQUENCE</scope>
    <source>
        <tissue evidence="2">Shoot tissue taken approximately 20 cm above the soil surface</tissue>
    </source>
</reference>
<feature type="compositionally biased region" description="Basic residues" evidence="1">
    <location>
        <begin position="154"/>
        <end position="178"/>
    </location>
</feature>
<feature type="compositionally biased region" description="Basic and acidic residues" evidence="1">
    <location>
        <begin position="10"/>
        <end position="23"/>
    </location>
</feature>
<feature type="compositionally biased region" description="Basic and acidic residues" evidence="1">
    <location>
        <begin position="53"/>
        <end position="71"/>
    </location>
</feature>
<evidence type="ECO:0000313" key="2">
    <source>
        <dbReference type="EMBL" id="JAE16222.1"/>
    </source>
</evidence>
<organism evidence="2">
    <name type="scientific">Arundo donax</name>
    <name type="common">Giant reed</name>
    <name type="synonym">Donax arundinaceus</name>
    <dbReference type="NCBI Taxonomy" id="35708"/>
    <lineage>
        <taxon>Eukaryota</taxon>
        <taxon>Viridiplantae</taxon>
        <taxon>Streptophyta</taxon>
        <taxon>Embryophyta</taxon>
        <taxon>Tracheophyta</taxon>
        <taxon>Spermatophyta</taxon>
        <taxon>Magnoliopsida</taxon>
        <taxon>Liliopsida</taxon>
        <taxon>Poales</taxon>
        <taxon>Poaceae</taxon>
        <taxon>PACMAD clade</taxon>
        <taxon>Arundinoideae</taxon>
        <taxon>Arundineae</taxon>
        <taxon>Arundo</taxon>
    </lineage>
</organism>
<protein>
    <submittedName>
        <fullName evidence="2">Uncharacterized protein</fullName>
    </submittedName>
</protein>
<dbReference type="AlphaFoldDB" id="A0A0A9FVD6"/>
<feature type="compositionally biased region" description="Basic and acidic residues" evidence="1">
    <location>
        <begin position="94"/>
        <end position="105"/>
    </location>
</feature>
<reference evidence="2" key="2">
    <citation type="journal article" date="2015" name="Data Brief">
        <title>Shoot transcriptome of the giant reed, Arundo donax.</title>
        <authorList>
            <person name="Barrero R.A."/>
            <person name="Guerrero F.D."/>
            <person name="Moolhuijzen P."/>
            <person name="Goolsby J.A."/>
            <person name="Tidwell J."/>
            <person name="Bellgard S.E."/>
            <person name="Bellgard M.I."/>
        </authorList>
    </citation>
    <scope>NUCLEOTIDE SEQUENCE</scope>
    <source>
        <tissue evidence="2">Shoot tissue taken approximately 20 cm above the soil surface</tissue>
    </source>
</reference>